<dbReference type="InterPro" id="IPR039421">
    <property type="entry name" value="Type_1_exporter"/>
</dbReference>
<sequence length="96" mass="10368">MLTVLDEPTSAMDVEAEHALFARYAALARSSAEASIGGITPLVSHPFSTVRMADLIIMLDGSHLVEQGSHEELMAKDGHYAELYKIQAAAYHKGLV</sequence>
<dbReference type="EMBL" id="JBHMBW010000033">
    <property type="protein sequence ID" value="MFB9627459.1"/>
    <property type="molecule type" value="Genomic_DNA"/>
</dbReference>
<keyword evidence="2" id="KW-1185">Reference proteome</keyword>
<dbReference type="Proteomes" id="UP001589532">
    <property type="component" value="Unassembled WGS sequence"/>
</dbReference>
<name>A0ABV5S8Y1_9ACTN</name>
<gene>
    <name evidence="1" type="ORF">ACFFSA_30635</name>
</gene>
<dbReference type="SUPFAM" id="SSF52540">
    <property type="entry name" value="P-loop containing nucleoside triphosphate hydrolases"/>
    <property type="match status" value="1"/>
</dbReference>
<protein>
    <recommendedName>
        <fullName evidence="3">ABC transporter ATP-binding protein</fullName>
    </recommendedName>
</protein>
<evidence type="ECO:0008006" key="3">
    <source>
        <dbReference type="Google" id="ProtNLM"/>
    </source>
</evidence>
<proteinExistence type="predicted"/>
<reference evidence="1 2" key="1">
    <citation type="submission" date="2024-09" db="EMBL/GenBank/DDBJ databases">
        <authorList>
            <person name="Sun Q."/>
            <person name="Mori K."/>
        </authorList>
    </citation>
    <scope>NUCLEOTIDE SEQUENCE [LARGE SCALE GENOMIC DNA]</scope>
    <source>
        <strain evidence="1 2">JCM 3143</strain>
    </source>
</reference>
<evidence type="ECO:0000313" key="1">
    <source>
        <dbReference type="EMBL" id="MFB9627459.1"/>
    </source>
</evidence>
<dbReference type="RefSeq" id="WP_344987453.1">
    <property type="nucleotide sequence ID" value="NZ_BAAAXV010000001.1"/>
</dbReference>
<dbReference type="Gene3D" id="3.40.50.300">
    <property type="entry name" value="P-loop containing nucleotide triphosphate hydrolases"/>
    <property type="match status" value="1"/>
</dbReference>
<dbReference type="PANTHER" id="PTHR43394">
    <property type="entry name" value="ATP-DEPENDENT PERMEASE MDL1, MITOCHONDRIAL"/>
    <property type="match status" value="1"/>
</dbReference>
<comment type="caution">
    <text evidence="1">The sequence shown here is derived from an EMBL/GenBank/DDBJ whole genome shotgun (WGS) entry which is preliminary data.</text>
</comment>
<dbReference type="PANTHER" id="PTHR43394:SF1">
    <property type="entry name" value="ATP-BINDING CASSETTE SUB-FAMILY B MEMBER 10, MITOCHONDRIAL"/>
    <property type="match status" value="1"/>
</dbReference>
<dbReference type="InterPro" id="IPR027417">
    <property type="entry name" value="P-loop_NTPase"/>
</dbReference>
<organism evidence="1 2">
    <name type="scientific">Nonomuraea helvata</name>
    <dbReference type="NCBI Taxonomy" id="37484"/>
    <lineage>
        <taxon>Bacteria</taxon>
        <taxon>Bacillati</taxon>
        <taxon>Actinomycetota</taxon>
        <taxon>Actinomycetes</taxon>
        <taxon>Streptosporangiales</taxon>
        <taxon>Streptosporangiaceae</taxon>
        <taxon>Nonomuraea</taxon>
    </lineage>
</organism>
<accession>A0ABV5S8Y1</accession>
<evidence type="ECO:0000313" key="2">
    <source>
        <dbReference type="Proteomes" id="UP001589532"/>
    </source>
</evidence>